<accession>A0A8D8IDN5</accession>
<dbReference type="EMBL" id="HBUE01247181">
    <property type="protein sequence ID" value="CAG6552575.1"/>
    <property type="molecule type" value="Transcribed_RNA"/>
</dbReference>
<protein>
    <submittedName>
        <fullName evidence="1">(northern house mosquito) hypothetical protein</fullName>
    </submittedName>
</protein>
<reference evidence="1" key="1">
    <citation type="submission" date="2021-05" db="EMBL/GenBank/DDBJ databases">
        <authorList>
            <person name="Alioto T."/>
            <person name="Alioto T."/>
            <person name="Gomez Garrido J."/>
        </authorList>
    </citation>
    <scope>NUCLEOTIDE SEQUENCE</scope>
</reference>
<organism evidence="1">
    <name type="scientific">Culex pipiens</name>
    <name type="common">House mosquito</name>
    <dbReference type="NCBI Taxonomy" id="7175"/>
    <lineage>
        <taxon>Eukaryota</taxon>
        <taxon>Metazoa</taxon>
        <taxon>Ecdysozoa</taxon>
        <taxon>Arthropoda</taxon>
        <taxon>Hexapoda</taxon>
        <taxon>Insecta</taxon>
        <taxon>Pterygota</taxon>
        <taxon>Neoptera</taxon>
        <taxon>Endopterygota</taxon>
        <taxon>Diptera</taxon>
        <taxon>Nematocera</taxon>
        <taxon>Culicoidea</taxon>
        <taxon>Culicidae</taxon>
        <taxon>Culicinae</taxon>
        <taxon>Culicini</taxon>
        <taxon>Culex</taxon>
        <taxon>Culex</taxon>
    </lineage>
</organism>
<dbReference type="AlphaFoldDB" id="A0A8D8IDN5"/>
<dbReference type="EMBL" id="HBUE01354345">
    <property type="protein sequence ID" value="CAG6604900.1"/>
    <property type="molecule type" value="Transcribed_RNA"/>
</dbReference>
<name>A0A8D8IDN5_CULPI</name>
<sequence length="142" mass="16348">MTIFHRDYKLPAKSGIFSFRRIGDVLEHLSIDDLEVRVPIRMMLNLLLQAINVRIGQVNIDNGNDTGKCIRSSLWNGRRRLSRLQQRSWTGSSSGHGWGRRIHRGERANNAGSRIFAGHGGLHRIHRLYERTAELRGLKQNR</sequence>
<proteinExistence type="predicted"/>
<evidence type="ECO:0000313" key="1">
    <source>
        <dbReference type="EMBL" id="CAG6552575.1"/>
    </source>
</evidence>